<sequence length="44" mass="4441">MLDLGFSCRSGLKAPAFLAEGAGCAVPKLAAGFNLQPMAEGQMA</sequence>
<keyword evidence="2" id="KW-1185">Reference proteome</keyword>
<dbReference type="AlphaFoldDB" id="H6KZ83"/>
<dbReference type="EMBL" id="CP002831">
    <property type="protein sequence ID" value="AFC24473.1"/>
    <property type="molecule type" value="Genomic_DNA"/>
</dbReference>
<dbReference type="Proteomes" id="UP000007519">
    <property type="component" value="Chromosome"/>
</dbReference>
<gene>
    <name evidence="1" type="ordered locus">SGRA_1738</name>
</gene>
<proteinExistence type="predicted"/>
<name>H6KZ83_SAPGL</name>
<evidence type="ECO:0000313" key="1">
    <source>
        <dbReference type="EMBL" id="AFC24473.1"/>
    </source>
</evidence>
<evidence type="ECO:0000313" key="2">
    <source>
        <dbReference type="Proteomes" id="UP000007519"/>
    </source>
</evidence>
<dbReference type="KEGG" id="sgn:SGRA_1738"/>
<dbReference type="STRING" id="984262.SGRA_1738"/>
<accession>H6KZ83</accession>
<dbReference type="HOGENOM" id="CLU_3221871_0_0_10"/>
<organism evidence="1 2">
    <name type="scientific">Saprospira grandis (strain Lewin)</name>
    <dbReference type="NCBI Taxonomy" id="984262"/>
    <lineage>
        <taxon>Bacteria</taxon>
        <taxon>Pseudomonadati</taxon>
        <taxon>Bacteroidota</taxon>
        <taxon>Saprospiria</taxon>
        <taxon>Saprospirales</taxon>
        <taxon>Saprospiraceae</taxon>
        <taxon>Saprospira</taxon>
    </lineage>
</organism>
<protein>
    <submittedName>
        <fullName evidence="1">Uncharacterized protein</fullName>
    </submittedName>
</protein>
<reference evidence="1 2" key="1">
    <citation type="journal article" date="2012" name="Stand. Genomic Sci.">
        <title>Complete genome sequencing and analysis of Saprospira grandis str. Lewin, a predatory marine bacterium.</title>
        <authorList>
            <person name="Saw J.H."/>
            <person name="Yuryev A."/>
            <person name="Kanbe M."/>
            <person name="Hou S."/>
            <person name="Young A.G."/>
            <person name="Aizawa S."/>
            <person name="Alam M."/>
        </authorList>
    </citation>
    <scope>NUCLEOTIDE SEQUENCE [LARGE SCALE GENOMIC DNA]</scope>
    <source>
        <strain evidence="1 2">Lewin</strain>
    </source>
</reference>